<name>A0A5A7RAH4_STRAF</name>
<dbReference type="AlphaFoldDB" id="A0A5A7RAH4"/>
<comment type="caution">
    <text evidence="1">The sequence shown here is derived from an EMBL/GenBank/DDBJ whole genome shotgun (WGS) entry which is preliminary data.</text>
</comment>
<gene>
    <name evidence="1" type="ORF">STAS_31121</name>
</gene>
<organism evidence="1 2">
    <name type="scientific">Striga asiatica</name>
    <name type="common">Asiatic witchweed</name>
    <name type="synonym">Buchnera asiatica</name>
    <dbReference type="NCBI Taxonomy" id="4170"/>
    <lineage>
        <taxon>Eukaryota</taxon>
        <taxon>Viridiplantae</taxon>
        <taxon>Streptophyta</taxon>
        <taxon>Embryophyta</taxon>
        <taxon>Tracheophyta</taxon>
        <taxon>Spermatophyta</taxon>
        <taxon>Magnoliopsida</taxon>
        <taxon>eudicotyledons</taxon>
        <taxon>Gunneridae</taxon>
        <taxon>Pentapetalae</taxon>
        <taxon>asterids</taxon>
        <taxon>lamiids</taxon>
        <taxon>Lamiales</taxon>
        <taxon>Orobanchaceae</taxon>
        <taxon>Buchnereae</taxon>
        <taxon>Striga</taxon>
    </lineage>
</organism>
<evidence type="ECO:0000313" key="1">
    <source>
        <dbReference type="EMBL" id="GER53597.1"/>
    </source>
</evidence>
<protein>
    <submittedName>
        <fullName evidence="1">Carboxysome shell carbonic anhydrase</fullName>
    </submittedName>
</protein>
<sequence>MHPKQASAEHSWVQATAHWSLSFPQNWMKHMQQQQSTILEQQSVAAFNIFSEVSYNLGSACSGGRFSTVASMLPKPRPKPRRKCTSGIVFDLEGNLPLLVSTRIILVYSEGTPISKLSFIAYKKLTLSIWISFAFRTFTFISKLLKSGKVPPMSILSGNFPLYLPDINSGHPDNKSGIRDG</sequence>
<reference evidence="2" key="1">
    <citation type="journal article" date="2019" name="Curr. Biol.">
        <title>Genome Sequence of Striga asiatica Provides Insight into the Evolution of Plant Parasitism.</title>
        <authorList>
            <person name="Yoshida S."/>
            <person name="Kim S."/>
            <person name="Wafula E.K."/>
            <person name="Tanskanen J."/>
            <person name="Kim Y.M."/>
            <person name="Honaas L."/>
            <person name="Yang Z."/>
            <person name="Spallek T."/>
            <person name="Conn C.E."/>
            <person name="Ichihashi Y."/>
            <person name="Cheong K."/>
            <person name="Cui S."/>
            <person name="Der J.P."/>
            <person name="Gundlach H."/>
            <person name="Jiao Y."/>
            <person name="Hori C."/>
            <person name="Ishida J.K."/>
            <person name="Kasahara H."/>
            <person name="Kiba T."/>
            <person name="Kim M.S."/>
            <person name="Koo N."/>
            <person name="Laohavisit A."/>
            <person name="Lee Y.H."/>
            <person name="Lumba S."/>
            <person name="McCourt P."/>
            <person name="Mortimer J.C."/>
            <person name="Mutuku J.M."/>
            <person name="Nomura T."/>
            <person name="Sasaki-Sekimoto Y."/>
            <person name="Seto Y."/>
            <person name="Wang Y."/>
            <person name="Wakatake T."/>
            <person name="Sakakibara H."/>
            <person name="Demura T."/>
            <person name="Yamaguchi S."/>
            <person name="Yoneyama K."/>
            <person name="Manabe R.I."/>
            <person name="Nelson D.C."/>
            <person name="Schulman A.H."/>
            <person name="Timko M.P."/>
            <person name="dePamphilis C.W."/>
            <person name="Choi D."/>
            <person name="Shirasu K."/>
        </authorList>
    </citation>
    <scope>NUCLEOTIDE SEQUENCE [LARGE SCALE GENOMIC DNA]</scope>
    <source>
        <strain evidence="2">cv. UVA1</strain>
    </source>
</reference>
<dbReference type="EMBL" id="BKCP01010626">
    <property type="protein sequence ID" value="GER53597.1"/>
    <property type="molecule type" value="Genomic_DNA"/>
</dbReference>
<proteinExistence type="predicted"/>
<evidence type="ECO:0000313" key="2">
    <source>
        <dbReference type="Proteomes" id="UP000325081"/>
    </source>
</evidence>
<dbReference type="Proteomes" id="UP000325081">
    <property type="component" value="Unassembled WGS sequence"/>
</dbReference>
<accession>A0A5A7RAH4</accession>
<keyword evidence="2" id="KW-1185">Reference proteome</keyword>